<dbReference type="NCBIfam" id="NF041711">
    <property type="entry name" value="TagprimaseTarB"/>
    <property type="match status" value="1"/>
</dbReference>
<dbReference type="InterPro" id="IPR043149">
    <property type="entry name" value="TagF_N"/>
</dbReference>
<dbReference type="InterPro" id="IPR051612">
    <property type="entry name" value="Teichoic_Acid_Biosynth"/>
</dbReference>
<dbReference type="Pfam" id="PF04464">
    <property type="entry name" value="Glyphos_transf"/>
    <property type="match status" value="1"/>
</dbReference>
<name>A0ABT2F245_9STAP</name>
<dbReference type="Proteomes" id="UP001205609">
    <property type="component" value="Unassembled WGS sequence"/>
</dbReference>
<keyword evidence="2" id="KW-1185">Reference proteome</keyword>
<dbReference type="EMBL" id="JANUXY010000005">
    <property type="protein sequence ID" value="MCS4486487.1"/>
    <property type="molecule type" value="Genomic_DNA"/>
</dbReference>
<comment type="caution">
    <text evidence="1">The sequence shown here is derived from an EMBL/GenBank/DDBJ whole genome shotgun (WGS) entry which is preliminary data.</text>
</comment>
<dbReference type="PANTHER" id="PTHR37316:SF1">
    <property type="entry name" value="TEICHOIC ACID GLYCEROL-PHOSPHATE PRIMASE"/>
    <property type="match status" value="1"/>
</dbReference>
<sequence length="365" mass="42241">MMRLIIKEFYLIAVSLIQLLFQGRTVQNKDIVIMMTFKEDLLPVIDGLVSHGYEVTVFTQQKNFKFLEHKDCVTYDMLSQRNLYRQLKALSTAKVIFIDTYYHLFGAFKKKPNQTIIQTWHAAGALKNFGLEDHALNKQSAKSIAQYQAVYDATDKYLVGCSQMAYCFKQSFGVREEQLLNFGIPRLTHYLKSDISEQQRRLKQQLDIKGKVAVYLPTYREAGEMNKVLNHQAFEQALPEFTLLCKYHPAVKAPSMIQQAALSTTELLMIADVIITDYSSLAIEASLIGKPAIFYVYDVQDYKCMRGLNQFFDEIPNDYKVYTEADLHQRIAQGKLVPLFEDWHTYNTQESVHQLMNYVNKLVKI</sequence>
<dbReference type="SUPFAM" id="SSF53756">
    <property type="entry name" value="UDP-Glycosyltransferase/glycogen phosphorylase"/>
    <property type="match status" value="1"/>
</dbReference>
<dbReference type="PANTHER" id="PTHR37316">
    <property type="entry name" value="TEICHOIC ACID GLYCEROL-PHOSPHATE PRIMASE"/>
    <property type="match status" value="1"/>
</dbReference>
<dbReference type="InterPro" id="IPR007554">
    <property type="entry name" value="Glycerophosphate_synth"/>
</dbReference>
<evidence type="ECO:0000313" key="1">
    <source>
        <dbReference type="EMBL" id="MCS4486487.1"/>
    </source>
</evidence>
<accession>A0ABT2F245</accession>
<dbReference type="InterPro" id="IPR049698">
    <property type="entry name" value="TarB"/>
</dbReference>
<dbReference type="Gene3D" id="3.40.50.11820">
    <property type="match status" value="1"/>
</dbReference>
<dbReference type="RefSeq" id="WP_259199841.1">
    <property type="nucleotide sequence ID" value="NZ_JANUXY010000005.1"/>
</dbReference>
<proteinExistence type="predicted"/>
<organism evidence="1 2">
    <name type="scientific">Staphylococcus americanisciuri</name>
    <dbReference type="NCBI Taxonomy" id="2973940"/>
    <lineage>
        <taxon>Bacteria</taxon>
        <taxon>Bacillati</taxon>
        <taxon>Bacillota</taxon>
        <taxon>Bacilli</taxon>
        <taxon>Bacillales</taxon>
        <taxon>Staphylococcaceae</taxon>
        <taxon>Staphylococcus</taxon>
    </lineage>
</organism>
<evidence type="ECO:0000313" key="2">
    <source>
        <dbReference type="Proteomes" id="UP001205609"/>
    </source>
</evidence>
<gene>
    <name evidence="1" type="ORF">NXS11_06190</name>
</gene>
<protein>
    <submittedName>
        <fullName evidence="1">CDP-glycerol glycerophosphotransferase family protein</fullName>
    </submittedName>
</protein>
<reference evidence="1 2" key="1">
    <citation type="journal article" date="2023" name="Int. J. Syst. Evol. Microbiol.">
        <title>Streptococcus sciuri sp. nov., Staphylococcus marylandisciuri sp. nov. and Staphylococcus americanisciuri sp. nov., isolated from faeces of eastern grey squirrel (Sciurus carolinensis).</title>
        <authorList>
            <person name="Volokhov D.V."/>
            <person name="Zagorodnyaya T.A."/>
            <person name="Furtak V.A."/>
            <person name="Nattanmai G."/>
            <person name="Randall L."/>
            <person name="Jose S."/>
            <person name="Gao Y."/>
            <person name="Eisenberg T."/>
            <person name="Delmonte P."/>
            <person name="Blom J."/>
            <person name="Mitchell K.K."/>
        </authorList>
    </citation>
    <scope>NUCLEOTIDE SEQUENCE [LARGE SCALE GENOMIC DNA]</scope>
    <source>
        <strain evidence="1 2">GRT3</strain>
    </source>
</reference>